<dbReference type="AlphaFoldDB" id="A0A8J2PBT6"/>
<comment type="caution">
    <text evidence="2">The sequence shown here is derived from an EMBL/GenBank/DDBJ whole genome shotgun (WGS) entry which is preliminary data.</text>
</comment>
<evidence type="ECO:0000313" key="2">
    <source>
        <dbReference type="EMBL" id="CAG7731346.1"/>
    </source>
</evidence>
<dbReference type="OrthoDB" id="7697691at2759"/>
<keyword evidence="3" id="KW-1185">Reference proteome</keyword>
<feature type="compositionally biased region" description="Acidic residues" evidence="1">
    <location>
        <begin position="1"/>
        <end position="29"/>
    </location>
</feature>
<dbReference type="Proteomes" id="UP000708208">
    <property type="component" value="Unassembled WGS sequence"/>
</dbReference>
<feature type="non-terminal residue" evidence="2">
    <location>
        <position position="1"/>
    </location>
</feature>
<dbReference type="EMBL" id="CAJVCH010210612">
    <property type="protein sequence ID" value="CAG7731346.1"/>
    <property type="molecule type" value="Genomic_DNA"/>
</dbReference>
<reference evidence="2" key="1">
    <citation type="submission" date="2021-06" db="EMBL/GenBank/DDBJ databases">
        <authorList>
            <person name="Hodson N. C."/>
            <person name="Mongue J. A."/>
            <person name="Jaron S. K."/>
        </authorList>
    </citation>
    <scope>NUCLEOTIDE SEQUENCE</scope>
</reference>
<feature type="region of interest" description="Disordered" evidence="1">
    <location>
        <begin position="1"/>
        <end position="34"/>
    </location>
</feature>
<protein>
    <submittedName>
        <fullName evidence="2">Uncharacterized protein</fullName>
    </submittedName>
</protein>
<accession>A0A8J2PBT6</accession>
<evidence type="ECO:0000313" key="3">
    <source>
        <dbReference type="Proteomes" id="UP000708208"/>
    </source>
</evidence>
<sequence length="293" mass="33217">PSQCNDTEDSEDSGSDDEQCSFNENDNDSDDRLYSGSKISLPESKVLILAFIHRYSLSKRAAESLQHLINFHVPVGINLQTSSYKIGNYLPKVNDFSSRHYYCSVCCCYLKSETELTCESCKDKPLADLTHHNFFLTFNLRSSLKLVLQSSEVQKHFRKSSKNSPHILTENISDITDGENYKKLKIKFPNFSCLLNTDGIAVFNSSNYQLWPVFASVNELPYAMRRKHTLICGLWFGTQKPNFSTFFTPVVKMFNDLQINGVHWNLMGTNIISKVVFPIMVCDSPARSGAIGM</sequence>
<evidence type="ECO:0000256" key="1">
    <source>
        <dbReference type="SAM" id="MobiDB-lite"/>
    </source>
</evidence>
<proteinExistence type="predicted"/>
<organism evidence="2 3">
    <name type="scientific">Allacma fusca</name>
    <dbReference type="NCBI Taxonomy" id="39272"/>
    <lineage>
        <taxon>Eukaryota</taxon>
        <taxon>Metazoa</taxon>
        <taxon>Ecdysozoa</taxon>
        <taxon>Arthropoda</taxon>
        <taxon>Hexapoda</taxon>
        <taxon>Collembola</taxon>
        <taxon>Symphypleona</taxon>
        <taxon>Sminthuridae</taxon>
        <taxon>Allacma</taxon>
    </lineage>
</organism>
<gene>
    <name evidence="2" type="ORF">AFUS01_LOCUS19944</name>
</gene>
<name>A0A8J2PBT6_9HEXA</name>
<feature type="non-terminal residue" evidence="2">
    <location>
        <position position="293"/>
    </location>
</feature>